<name>A0A261RXJ7_9BORD</name>
<dbReference type="FunFam" id="1.10.10.10:FF:000001">
    <property type="entry name" value="LysR family transcriptional regulator"/>
    <property type="match status" value="1"/>
</dbReference>
<evidence type="ECO:0000313" key="6">
    <source>
        <dbReference type="EMBL" id="OZI29819.1"/>
    </source>
</evidence>
<keyword evidence="3" id="KW-0238">DNA-binding</keyword>
<evidence type="ECO:0000256" key="1">
    <source>
        <dbReference type="ARBA" id="ARBA00009437"/>
    </source>
</evidence>
<dbReference type="Pfam" id="PF03466">
    <property type="entry name" value="LysR_substrate"/>
    <property type="match status" value="1"/>
</dbReference>
<evidence type="ECO:0000259" key="5">
    <source>
        <dbReference type="PROSITE" id="PS50931"/>
    </source>
</evidence>
<dbReference type="AlphaFoldDB" id="A0A261RXJ7"/>
<dbReference type="InterPro" id="IPR000847">
    <property type="entry name" value="LysR_HTH_N"/>
</dbReference>
<evidence type="ECO:0000256" key="3">
    <source>
        <dbReference type="ARBA" id="ARBA00023125"/>
    </source>
</evidence>
<dbReference type="Gene3D" id="3.40.190.10">
    <property type="entry name" value="Periplasmic binding protein-like II"/>
    <property type="match status" value="2"/>
</dbReference>
<dbReference type="RefSeq" id="WP_094854262.1">
    <property type="nucleotide sequence ID" value="NZ_NEVM01000005.1"/>
</dbReference>
<accession>A0A261RXJ7</accession>
<dbReference type="SUPFAM" id="SSF46785">
    <property type="entry name" value="Winged helix' DNA-binding domain"/>
    <property type="match status" value="1"/>
</dbReference>
<dbReference type="Pfam" id="PF00126">
    <property type="entry name" value="HTH_1"/>
    <property type="match status" value="1"/>
</dbReference>
<dbReference type="InterPro" id="IPR036388">
    <property type="entry name" value="WH-like_DNA-bd_sf"/>
</dbReference>
<dbReference type="SUPFAM" id="SSF53850">
    <property type="entry name" value="Periplasmic binding protein-like II"/>
    <property type="match status" value="1"/>
</dbReference>
<keyword evidence="7" id="KW-1185">Reference proteome</keyword>
<dbReference type="GO" id="GO:0003700">
    <property type="term" value="F:DNA-binding transcription factor activity"/>
    <property type="evidence" value="ECO:0007669"/>
    <property type="project" value="InterPro"/>
</dbReference>
<reference evidence="7" key="1">
    <citation type="submission" date="2017-05" db="EMBL/GenBank/DDBJ databases">
        <title>Complete and WGS of Bordetella genogroups.</title>
        <authorList>
            <person name="Spilker T."/>
            <person name="Lipuma J."/>
        </authorList>
    </citation>
    <scope>NUCLEOTIDE SEQUENCE [LARGE SCALE GENOMIC DNA]</scope>
    <source>
        <strain evidence="7">AU16122</strain>
    </source>
</reference>
<dbReference type="Gene3D" id="1.10.10.10">
    <property type="entry name" value="Winged helix-like DNA-binding domain superfamily/Winged helix DNA-binding domain"/>
    <property type="match status" value="1"/>
</dbReference>
<feature type="domain" description="HTH lysR-type" evidence="5">
    <location>
        <begin position="5"/>
        <end position="62"/>
    </location>
</feature>
<dbReference type="InterPro" id="IPR050950">
    <property type="entry name" value="HTH-type_LysR_regulators"/>
</dbReference>
<evidence type="ECO:0000313" key="7">
    <source>
        <dbReference type="Proteomes" id="UP000216020"/>
    </source>
</evidence>
<protein>
    <submittedName>
        <fullName evidence="6">LysR family transcriptional regulator</fullName>
    </submittedName>
</protein>
<keyword evidence="2" id="KW-0805">Transcription regulation</keyword>
<dbReference type="GO" id="GO:0003677">
    <property type="term" value="F:DNA binding"/>
    <property type="evidence" value="ECO:0007669"/>
    <property type="project" value="UniProtKB-KW"/>
</dbReference>
<sequence length="305" mass="34188">MPTPITLRQFEYFLALAETGQVSKAALRCNVSQSTMTIALRNLEDALGVPLFVRHAKGLRLTEDGERFARHAQNVTGAVDHALDEMRAAPDEVSGDLRLGVTETISAYLMPAVIAAVARRFPNLNLRVMELERPAVEQGLLRGQLDLGLVIVSNLTRFDKLQYDTMLRSPRRLWTHPDHPLQQAAKVTLRDVSAADYILLDMDEHIETVGKYWGRYGLAPRVRYQSRSPEAVRSLVALQQGVTILSDLVYRPWSLEGRRILRRDIGDEVPTMDIGGVWRKRGGLGRSGELLMSFLRASIKALAHE</sequence>
<evidence type="ECO:0000256" key="2">
    <source>
        <dbReference type="ARBA" id="ARBA00023015"/>
    </source>
</evidence>
<dbReference type="PRINTS" id="PR00039">
    <property type="entry name" value="HTHLYSR"/>
</dbReference>
<dbReference type="Proteomes" id="UP000216020">
    <property type="component" value="Unassembled WGS sequence"/>
</dbReference>
<keyword evidence="4" id="KW-0804">Transcription</keyword>
<dbReference type="PROSITE" id="PS50931">
    <property type="entry name" value="HTH_LYSR"/>
    <property type="match status" value="1"/>
</dbReference>
<evidence type="ECO:0000256" key="4">
    <source>
        <dbReference type="ARBA" id="ARBA00023163"/>
    </source>
</evidence>
<comment type="caution">
    <text evidence="6">The sequence shown here is derived from an EMBL/GenBank/DDBJ whole genome shotgun (WGS) entry which is preliminary data.</text>
</comment>
<dbReference type="InterPro" id="IPR005119">
    <property type="entry name" value="LysR_subst-bd"/>
</dbReference>
<dbReference type="InterPro" id="IPR036390">
    <property type="entry name" value="WH_DNA-bd_sf"/>
</dbReference>
<proteinExistence type="inferred from homology"/>
<organism evidence="6 7">
    <name type="scientific">Bordetella genomosp. 10</name>
    <dbReference type="NCBI Taxonomy" id="1416804"/>
    <lineage>
        <taxon>Bacteria</taxon>
        <taxon>Pseudomonadati</taxon>
        <taxon>Pseudomonadota</taxon>
        <taxon>Betaproteobacteria</taxon>
        <taxon>Burkholderiales</taxon>
        <taxon>Alcaligenaceae</taxon>
        <taxon>Bordetella</taxon>
    </lineage>
</organism>
<dbReference type="GO" id="GO:0005829">
    <property type="term" value="C:cytosol"/>
    <property type="evidence" value="ECO:0007669"/>
    <property type="project" value="TreeGrafter"/>
</dbReference>
<gene>
    <name evidence="6" type="ORF">CAL29_17070</name>
</gene>
<dbReference type="EMBL" id="NEVM01000005">
    <property type="protein sequence ID" value="OZI29819.1"/>
    <property type="molecule type" value="Genomic_DNA"/>
</dbReference>
<comment type="similarity">
    <text evidence="1">Belongs to the LysR transcriptional regulatory family.</text>
</comment>
<dbReference type="OrthoDB" id="8679465at2"/>
<dbReference type="PANTHER" id="PTHR30419">
    <property type="entry name" value="HTH-TYPE TRANSCRIPTIONAL REGULATOR YBHD"/>
    <property type="match status" value="1"/>
</dbReference>